<dbReference type="PANTHER" id="PTHR42760">
    <property type="entry name" value="SHORT-CHAIN DEHYDROGENASES/REDUCTASES FAMILY MEMBER"/>
    <property type="match status" value="1"/>
</dbReference>
<dbReference type="AlphaFoldDB" id="A0A9D1H795"/>
<dbReference type="PROSITE" id="PS00061">
    <property type="entry name" value="ADH_SHORT"/>
    <property type="match status" value="1"/>
</dbReference>
<dbReference type="InterPro" id="IPR036291">
    <property type="entry name" value="NAD(P)-bd_dom_sf"/>
</dbReference>
<reference evidence="4" key="1">
    <citation type="submission" date="2020-10" db="EMBL/GenBank/DDBJ databases">
        <authorList>
            <person name="Gilroy R."/>
        </authorList>
    </citation>
    <scope>NUCLEOTIDE SEQUENCE</scope>
    <source>
        <strain evidence="4">ChiBcec7-5410</strain>
    </source>
</reference>
<dbReference type="FunFam" id="3.40.50.720:FF:000084">
    <property type="entry name" value="Short-chain dehydrogenase reductase"/>
    <property type="match status" value="1"/>
</dbReference>
<comment type="caution">
    <text evidence="4">The sequence shown here is derived from an EMBL/GenBank/DDBJ whole genome shotgun (WGS) entry which is preliminary data.</text>
</comment>
<dbReference type="Proteomes" id="UP000824160">
    <property type="component" value="Unassembled WGS sequence"/>
</dbReference>
<dbReference type="PRINTS" id="PR00081">
    <property type="entry name" value="GDHRDH"/>
</dbReference>
<dbReference type="GO" id="GO:0008206">
    <property type="term" value="P:bile acid metabolic process"/>
    <property type="evidence" value="ECO:0007669"/>
    <property type="project" value="UniProtKB-ARBA"/>
</dbReference>
<proteinExistence type="inferred from homology"/>
<dbReference type="PANTHER" id="PTHR42760:SF40">
    <property type="entry name" value="3-OXOACYL-[ACYL-CARRIER-PROTEIN] REDUCTASE, CHLOROPLASTIC"/>
    <property type="match status" value="1"/>
</dbReference>
<dbReference type="GO" id="GO:0030497">
    <property type="term" value="P:fatty acid elongation"/>
    <property type="evidence" value="ECO:0007669"/>
    <property type="project" value="TreeGrafter"/>
</dbReference>
<reference evidence="4" key="2">
    <citation type="journal article" date="2021" name="PeerJ">
        <title>Extensive microbial diversity within the chicken gut microbiome revealed by metagenomics and culture.</title>
        <authorList>
            <person name="Gilroy R."/>
            <person name="Ravi A."/>
            <person name="Getino M."/>
            <person name="Pursley I."/>
            <person name="Horton D.L."/>
            <person name="Alikhan N.F."/>
            <person name="Baker D."/>
            <person name="Gharbi K."/>
            <person name="Hall N."/>
            <person name="Watson M."/>
            <person name="Adriaenssens E.M."/>
            <person name="Foster-Nyarko E."/>
            <person name="Jarju S."/>
            <person name="Secka A."/>
            <person name="Antonio M."/>
            <person name="Oren A."/>
            <person name="Chaudhuri R.R."/>
            <person name="La Ragione R."/>
            <person name="Hildebrand F."/>
            <person name="Pallen M.J."/>
        </authorList>
    </citation>
    <scope>NUCLEOTIDE SEQUENCE</scope>
    <source>
        <strain evidence="4">ChiBcec7-5410</strain>
    </source>
</reference>
<dbReference type="InterPro" id="IPR057326">
    <property type="entry name" value="KR_dom"/>
</dbReference>
<gene>
    <name evidence="4" type="ORF">IAC43_08410</name>
</gene>
<dbReference type="Pfam" id="PF13561">
    <property type="entry name" value="adh_short_C2"/>
    <property type="match status" value="1"/>
</dbReference>
<dbReference type="GO" id="GO:0047936">
    <property type="term" value="F:glucose 1-dehydrogenase [NAD(P)+] activity"/>
    <property type="evidence" value="ECO:0007669"/>
    <property type="project" value="UniProtKB-EC"/>
</dbReference>
<evidence type="ECO:0000256" key="1">
    <source>
        <dbReference type="ARBA" id="ARBA00006484"/>
    </source>
</evidence>
<protein>
    <submittedName>
        <fullName evidence="4">Glucose 1-dehydrogenase</fullName>
        <ecNumber evidence="4">1.1.1.47</ecNumber>
    </submittedName>
</protein>
<name>A0A9D1H795_9FIRM</name>
<dbReference type="PRINTS" id="PR00080">
    <property type="entry name" value="SDRFAMILY"/>
</dbReference>
<dbReference type="CDD" id="cd05233">
    <property type="entry name" value="SDR_c"/>
    <property type="match status" value="1"/>
</dbReference>
<dbReference type="InterPro" id="IPR020904">
    <property type="entry name" value="Sc_DH/Rdtase_CS"/>
</dbReference>
<accession>A0A9D1H795</accession>
<dbReference type="NCBIfam" id="NF047420">
    <property type="entry name" value="EF_P_mod_YmfI"/>
    <property type="match status" value="1"/>
</dbReference>
<evidence type="ECO:0000259" key="3">
    <source>
        <dbReference type="SMART" id="SM00822"/>
    </source>
</evidence>
<evidence type="ECO:0000256" key="2">
    <source>
        <dbReference type="ARBA" id="ARBA00023002"/>
    </source>
</evidence>
<evidence type="ECO:0000313" key="5">
    <source>
        <dbReference type="Proteomes" id="UP000824160"/>
    </source>
</evidence>
<comment type="similarity">
    <text evidence="1">Belongs to the short-chain dehydrogenases/reductases (SDR) family.</text>
</comment>
<keyword evidence="2 4" id="KW-0560">Oxidoreductase</keyword>
<evidence type="ECO:0000313" key="4">
    <source>
        <dbReference type="EMBL" id="HIT95195.1"/>
    </source>
</evidence>
<dbReference type="EMBL" id="DVLW01000231">
    <property type="protein sequence ID" value="HIT95195.1"/>
    <property type="molecule type" value="Genomic_DNA"/>
</dbReference>
<sequence length="250" mass="26624">MSGQQGIRTVLITGSGRGIGEQTAKLFWEKGYNVVLNARHPERIEQAAAGYNAVRPGSAIAVTADVRDHQQVGQLFAAADNAFGRVDVLVNNAAVAHIGLFTDMSSEEWDKVFDTSVKGTFYCSKLAAKEMVRRHEGGVILNVSSMWGQVGASCEVAYSAAKGAIISFTKALAKELGPSGIRVNCVAPGVILTDMNRELDEETMEGLKEETPLMRLGTVQDVANALYYLASDEAGFITGQVLAVNGGLVI</sequence>
<feature type="domain" description="Ketoreductase" evidence="3">
    <location>
        <begin position="8"/>
        <end position="189"/>
    </location>
</feature>
<dbReference type="SMART" id="SM00822">
    <property type="entry name" value="PKS_KR"/>
    <property type="match status" value="1"/>
</dbReference>
<dbReference type="InterPro" id="IPR002347">
    <property type="entry name" value="SDR_fam"/>
</dbReference>
<dbReference type="NCBIfam" id="NF009466">
    <property type="entry name" value="PRK12826.1-2"/>
    <property type="match status" value="1"/>
</dbReference>
<dbReference type="EC" id="1.1.1.47" evidence="4"/>
<dbReference type="SUPFAM" id="SSF51735">
    <property type="entry name" value="NAD(P)-binding Rossmann-fold domains"/>
    <property type="match status" value="1"/>
</dbReference>
<dbReference type="Gene3D" id="3.40.50.720">
    <property type="entry name" value="NAD(P)-binding Rossmann-like Domain"/>
    <property type="match status" value="1"/>
</dbReference>
<dbReference type="NCBIfam" id="NF005559">
    <property type="entry name" value="PRK07231.1"/>
    <property type="match status" value="1"/>
</dbReference>
<organism evidence="4 5">
    <name type="scientific">Candidatus Faecivivens stercoripullorum</name>
    <dbReference type="NCBI Taxonomy" id="2840805"/>
    <lineage>
        <taxon>Bacteria</taxon>
        <taxon>Bacillati</taxon>
        <taxon>Bacillota</taxon>
        <taxon>Clostridia</taxon>
        <taxon>Eubacteriales</taxon>
        <taxon>Oscillospiraceae</taxon>
        <taxon>Oscillospiraceae incertae sedis</taxon>
        <taxon>Candidatus Faecivivens</taxon>
    </lineage>
</organism>